<evidence type="ECO:0000313" key="1">
    <source>
        <dbReference type="EMBL" id="MBB5218773.1"/>
    </source>
</evidence>
<dbReference type="EMBL" id="JACHFR010000002">
    <property type="protein sequence ID" value="MBB5218773.1"/>
    <property type="molecule type" value="Genomic_DNA"/>
</dbReference>
<name>A0A840SGX1_9SPIR</name>
<evidence type="ECO:0000313" key="2">
    <source>
        <dbReference type="Proteomes" id="UP000578697"/>
    </source>
</evidence>
<dbReference type="Proteomes" id="UP000578697">
    <property type="component" value="Unassembled WGS sequence"/>
</dbReference>
<dbReference type="Pfam" id="PF17239">
    <property type="entry name" value="DUF5312"/>
    <property type="match status" value="1"/>
</dbReference>
<accession>A0A840SGX1</accession>
<keyword evidence="2" id="KW-1185">Reference proteome</keyword>
<proteinExistence type="predicted"/>
<sequence length="525" mass="60689">MSFIQSVIEFFQSIFQASSPEVKKRQEKRKLENDLKIIAPGFYKDGMVQPNFAEALRVLSINTKPINDLLSSTMCTEDIGRNRRFEEQLLLTGFDSEAQSIIQNMSYEVRKEKAREAKSLNRYLEGEHREVEKVARQLNTPAFAKIEAVMNKVKQLNDICKYNYTSTLRLFDPNYQSIGAYTPEYQEIAIDLLETALMDLYYVVADMDISVAVYNALCALYQLYHRTSYTERRSNGIEENLRKLQGIFRHVLTKNALLAMIKLAKRDPDYVPQKAVYEGNYRKKYADFLEERFNVDEKRLKVEIQDEQIIAKVSELFGGKAMMQTHGYNNEVNTQLKQSTPASFTLVLPFQVLKTFVFQFYEDGIKSLLNDIVIEGLFNNPAYKTDFSAVVFACNDSYERITEFEKKFLRGGEFDEALITGLIHDSHKDSSFGVKLKDMVDGVNRAVKKLLQDETNNFFQLNKILSDIVIEAKKVSSDSITNLKVLMISSRNRDKAEQLEVQYPLWKVFLEIMKNYVIIGNIEKK</sequence>
<reference evidence="1 2" key="1">
    <citation type="submission" date="2020-08" db="EMBL/GenBank/DDBJ databases">
        <title>Genomic Encyclopedia of Type Strains, Phase IV (KMG-IV): sequencing the most valuable type-strain genomes for metagenomic binning, comparative biology and taxonomic classification.</title>
        <authorList>
            <person name="Goeker M."/>
        </authorList>
    </citation>
    <scope>NUCLEOTIDE SEQUENCE [LARGE SCALE GENOMIC DNA]</scope>
    <source>
        <strain evidence="1 2">DSM 103679</strain>
    </source>
</reference>
<gene>
    <name evidence="1" type="ORF">HNP77_001142</name>
</gene>
<organism evidence="1 2">
    <name type="scientific">Treponema rectale</name>
    <dbReference type="NCBI Taxonomy" id="744512"/>
    <lineage>
        <taxon>Bacteria</taxon>
        <taxon>Pseudomonadati</taxon>
        <taxon>Spirochaetota</taxon>
        <taxon>Spirochaetia</taxon>
        <taxon>Spirochaetales</taxon>
        <taxon>Treponemataceae</taxon>
        <taxon>Treponema</taxon>
    </lineage>
</organism>
<dbReference type="InterPro" id="IPR035196">
    <property type="entry name" value="DUF5312"/>
</dbReference>
<dbReference type="AlphaFoldDB" id="A0A840SGX1"/>
<comment type="caution">
    <text evidence="1">The sequence shown here is derived from an EMBL/GenBank/DDBJ whole genome shotgun (WGS) entry which is preliminary data.</text>
</comment>
<dbReference type="RefSeq" id="WP_184652214.1">
    <property type="nucleotide sequence ID" value="NZ_JACHFR010000002.1"/>
</dbReference>
<protein>
    <submittedName>
        <fullName evidence="1">Uncharacterized protein</fullName>
    </submittedName>
</protein>